<evidence type="ECO:0000256" key="1">
    <source>
        <dbReference type="SAM" id="SignalP"/>
    </source>
</evidence>
<evidence type="ECO:0000259" key="2">
    <source>
        <dbReference type="Pfam" id="PF18935"/>
    </source>
</evidence>
<feature type="chain" id="PRO_5029477633" description="DUF5683 domain-containing protein" evidence="1">
    <location>
        <begin position="21"/>
        <end position="215"/>
    </location>
</feature>
<feature type="signal peptide" evidence="1">
    <location>
        <begin position="1"/>
        <end position="20"/>
    </location>
</feature>
<dbReference type="Pfam" id="PF18935">
    <property type="entry name" value="DUF5683"/>
    <property type="match status" value="1"/>
</dbReference>
<gene>
    <name evidence="3" type="ORF">GO621_11270</name>
</gene>
<keyword evidence="1" id="KW-0732">Signal</keyword>
<dbReference type="InterPro" id="IPR043738">
    <property type="entry name" value="DUF5683"/>
</dbReference>
<reference evidence="3 4" key="1">
    <citation type="submission" date="2019-12" db="EMBL/GenBank/DDBJ databases">
        <title>Mucilaginibacter sp. HMF7410 genome sequencing and assembly.</title>
        <authorList>
            <person name="Kang H."/>
            <person name="Cha I."/>
            <person name="Kim H."/>
            <person name="Joh K."/>
        </authorList>
    </citation>
    <scope>NUCLEOTIDE SEQUENCE [LARGE SCALE GENOMIC DNA]</scope>
    <source>
        <strain evidence="3 4">HMF7410</strain>
    </source>
</reference>
<sequence>MRISAILLLLVFFCAASVQAQKRINNKKDIINSRGDTTSVLVPFKPKSEQPKEKVYHPDSTHSPHKAVLKSLALPGLGQIYNHHYWKLPLVYGGFAGLGYSYYVAQTNYKAFLKQATALSRNDKANIDTVKFGNLQLAQITPYVDFYNRNRSLTIIITVAFWGIQAIDAYIDAKFQHSYTMDNNLGFKVTPTIINAPSLAYSGYIPGLKVTLRMK</sequence>
<evidence type="ECO:0000313" key="4">
    <source>
        <dbReference type="Proteomes" id="UP000462014"/>
    </source>
</evidence>
<keyword evidence="4" id="KW-1185">Reference proteome</keyword>
<feature type="domain" description="DUF5683" evidence="2">
    <location>
        <begin position="61"/>
        <end position="213"/>
    </location>
</feature>
<comment type="caution">
    <text evidence="3">The sequence shown here is derived from an EMBL/GenBank/DDBJ whole genome shotgun (WGS) entry which is preliminary data.</text>
</comment>
<evidence type="ECO:0000313" key="3">
    <source>
        <dbReference type="EMBL" id="MVN22111.1"/>
    </source>
</evidence>
<protein>
    <recommendedName>
        <fullName evidence="2">DUF5683 domain-containing protein</fullName>
    </recommendedName>
</protein>
<dbReference type="EMBL" id="WPIK01000009">
    <property type="protein sequence ID" value="MVN22111.1"/>
    <property type="molecule type" value="Genomic_DNA"/>
</dbReference>
<accession>A0A7K1SXQ3</accession>
<name>A0A7K1SXQ3_9SPHI</name>
<proteinExistence type="predicted"/>
<dbReference type="Proteomes" id="UP000462014">
    <property type="component" value="Unassembled WGS sequence"/>
</dbReference>
<dbReference type="AlphaFoldDB" id="A0A7K1SXQ3"/>
<dbReference type="RefSeq" id="WP_157567045.1">
    <property type="nucleotide sequence ID" value="NZ_WPIK01000009.1"/>
</dbReference>
<organism evidence="3 4">
    <name type="scientific">Mucilaginibacter arboris</name>
    <dbReference type="NCBI Taxonomy" id="2682090"/>
    <lineage>
        <taxon>Bacteria</taxon>
        <taxon>Pseudomonadati</taxon>
        <taxon>Bacteroidota</taxon>
        <taxon>Sphingobacteriia</taxon>
        <taxon>Sphingobacteriales</taxon>
        <taxon>Sphingobacteriaceae</taxon>
        <taxon>Mucilaginibacter</taxon>
    </lineage>
</organism>